<dbReference type="InterPro" id="IPR001929">
    <property type="entry name" value="Germin"/>
</dbReference>
<evidence type="ECO:0000313" key="11">
    <source>
        <dbReference type="EMBL" id="EFJ19646.1"/>
    </source>
</evidence>
<dbReference type="InterPro" id="IPR006045">
    <property type="entry name" value="Cupin_1"/>
</dbReference>
<evidence type="ECO:0000256" key="4">
    <source>
        <dbReference type="ARBA" id="ARBA00022525"/>
    </source>
</evidence>
<proteinExistence type="inferred from homology"/>
<comment type="subcellular location">
    <subcellularLocation>
        <location evidence="1 9">Secreted</location>
        <location evidence="1 9">Extracellular space</location>
        <location evidence="1 9">Apoplast</location>
    </subcellularLocation>
</comment>
<evidence type="ECO:0000256" key="6">
    <source>
        <dbReference type="ARBA" id="ARBA00023211"/>
    </source>
</evidence>
<dbReference type="InParanoid" id="D8S7P0"/>
<dbReference type="OrthoDB" id="1921208at2759"/>
<evidence type="ECO:0000256" key="5">
    <source>
        <dbReference type="ARBA" id="ARBA00022723"/>
    </source>
</evidence>
<dbReference type="GO" id="GO:0030145">
    <property type="term" value="F:manganese ion binding"/>
    <property type="evidence" value="ECO:0007669"/>
    <property type="project" value="UniProtKB-UniRule"/>
</dbReference>
<dbReference type="GO" id="GO:0048046">
    <property type="term" value="C:apoplast"/>
    <property type="evidence" value="ECO:0007669"/>
    <property type="project" value="UniProtKB-SubCell"/>
</dbReference>
<organism evidence="12">
    <name type="scientific">Selaginella moellendorffii</name>
    <name type="common">Spikemoss</name>
    <dbReference type="NCBI Taxonomy" id="88036"/>
    <lineage>
        <taxon>Eukaryota</taxon>
        <taxon>Viridiplantae</taxon>
        <taxon>Streptophyta</taxon>
        <taxon>Embryophyta</taxon>
        <taxon>Tracheophyta</taxon>
        <taxon>Lycopodiopsida</taxon>
        <taxon>Selaginellales</taxon>
        <taxon>Selaginellaceae</taxon>
        <taxon>Selaginella</taxon>
    </lineage>
</organism>
<dbReference type="CDD" id="cd02241">
    <property type="entry name" value="cupin_OxOx"/>
    <property type="match status" value="1"/>
</dbReference>
<keyword evidence="5 7" id="KW-0479">Metal-binding</keyword>
<dbReference type="PANTHER" id="PTHR31238">
    <property type="entry name" value="GERMIN-LIKE PROTEIN SUBFAMILY 3 MEMBER 3"/>
    <property type="match status" value="1"/>
</dbReference>
<evidence type="ECO:0000256" key="8">
    <source>
        <dbReference type="PIRSR" id="PIRSR601929-2"/>
    </source>
</evidence>
<dbReference type="EMBL" id="GL377605">
    <property type="protein sequence ID" value="EFJ19646.1"/>
    <property type="molecule type" value="Genomic_DNA"/>
</dbReference>
<keyword evidence="4 9" id="KW-0964">Secreted</keyword>
<evidence type="ECO:0000256" key="9">
    <source>
        <dbReference type="RuleBase" id="RU366015"/>
    </source>
</evidence>
<evidence type="ECO:0000256" key="1">
    <source>
        <dbReference type="ARBA" id="ARBA00004271"/>
    </source>
</evidence>
<accession>D8S7P0</accession>
<dbReference type="STRING" id="88036.D8S7P0"/>
<dbReference type="Gene3D" id="2.60.120.10">
    <property type="entry name" value="Jelly Rolls"/>
    <property type="match status" value="1"/>
</dbReference>
<dbReference type="SUPFAM" id="SSF51182">
    <property type="entry name" value="RmlC-like cupins"/>
    <property type="match status" value="1"/>
</dbReference>
<feature type="binding site" evidence="8">
    <location>
        <position position="55"/>
    </location>
    <ligand>
        <name>Mn(2+)</name>
        <dbReference type="ChEBI" id="CHEBI:29035"/>
    </ligand>
</feature>
<dbReference type="Gramene" id="EFJ19646">
    <property type="protein sequence ID" value="EFJ19646"/>
    <property type="gene ID" value="SELMODRAFT_110641"/>
</dbReference>
<dbReference type="OMA" id="VWEAPET"/>
<dbReference type="InterPro" id="IPR011051">
    <property type="entry name" value="RmlC_Cupin_sf"/>
</dbReference>
<dbReference type="PRINTS" id="PR00325">
    <property type="entry name" value="GERMIN"/>
</dbReference>
<feature type="binding site" evidence="7">
    <location>
        <position position="60"/>
    </location>
    <ligand>
        <name>oxalate</name>
        <dbReference type="ChEBI" id="CHEBI:30623"/>
    </ligand>
</feature>
<sequence length="162" mass="16971">SPSDFVSRVLGNAPPPQTWNATLLSSANFPALNTMGLSFGRADLGVGAVIPLHYHPRASELSFIMEGVVELGFVDSSNVLFAQTLQQGDVMIVPKGMLHYLYNPGTSRATVLASFGSQSPGIFPAGLGVFGSGIRDEVIAASLGGLDHATVEALKAKFKPRS</sequence>
<feature type="binding site" evidence="8">
    <location>
        <position position="60"/>
    </location>
    <ligand>
        <name>Mn(2+)</name>
        <dbReference type="ChEBI" id="CHEBI:29035"/>
    </ligand>
</feature>
<feature type="binding site" evidence="7">
    <location>
        <position position="55"/>
    </location>
    <ligand>
        <name>oxalate</name>
        <dbReference type="ChEBI" id="CHEBI:30623"/>
    </ligand>
</feature>
<dbReference type="eggNOG" id="ENOG502RDTK">
    <property type="taxonomic scope" value="Eukaryota"/>
</dbReference>
<comment type="similarity">
    <text evidence="2 9">Belongs to the germin family.</text>
</comment>
<evidence type="ECO:0000256" key="7">
    <source>
        <dbReference type="PIRSR" id="PIRSR601929-1"/>
    </source>
</evidence>
<reference evidence="11 12" key="1">
    <citation type="journal article" date="2011" name="Science">
        <title>The Selaginella genome identifies genetic changes associated with the evolution of vascular plants.</title>
        <authorList>
            <person name="Banks J.A."/>
            <person name="Nishiyama T."/>
            <person name="Hasebe M."/>
            <person name="Bowman J.L."/>
            <person name="Gribskov M."/>
            <person name="dePamphilis C."/>
            <person name="Albert V.A."/>
            <person name="Aono N."/>
            <person name="Aoyama T."/>
            <person name="Ambrose B.A."/>
            <person name="Ashton N.W."/>
            <person name="Axtell M.J."/>
            <person name="Barker E."/>
            <person name="Barker M.S."/>
            <person name="Bennetzen J.L."/>
            <person name="Bonawitz N.D."/>
            <person name="Chapple C."/>
            <person name="Cheng C."/>
            <person name="Correa L.G."/>
            <person name="Dacre M."/>
            <person name="DeBarry J."/>
            <person name="Dreyer I."/>
            <person name="Elias M."/>
            <person name="Engstrom E.M."/>
            <person name="Estelle M."/>
            <person name="Feng L."/>
            <person name="Finet C."/>
            <person name="Floyd S.K."/>
            <person name="Frommer W.B."/>
            <person name="Fujita T."/>
            <person name="Gramzow L."/>
            <person name="Gutensohn M."/>
            <person name="Harholt J."/>
            <person name="Hattori M."/>
            <person name="Heyl A."/>
            <person name="Hirai T."/>
            <person name="Hiwatashi Y."/>
            <person name="Ishikawa M."/>
            <person name="Iwata M."/>
            <person name="Karol K.G."/>
            <person name="Koehler B."/>
            <person name="Kolukisaoglu U."/>
            <person name="Kubo M."/>
            <person name="Kurata T."/>
            <person name="Lalonde S."/>
            <person name="Li K."/>
            <person name="Li Y."/>
            <person name="Litt A."/>
            <person name="Lyons E."/>
            <person name="Manning G."/>
            <person name="Maruyama T."/>
            <person name="Michael T.P."/>
            <person name="Mikami K."/>
            <person name="Miyazaki S."/>
            <person name="Morinaga S."/>
            <person name="Murata T."/>
            <person name="Mueller-Roeber B."/>
            <person name="Nelson D.R."/>
            <person name="Obara M."/>
            <person name="Oguri Y."/>
            <person name="Olmstead R.G."/>
            <person name="Onodera N."/>
            <person name="Petersen B.L."/>
            <person name="Pils B."/>
            <person name="Prigge M."/>
            <person name="Rensing S.A."/>
            <person name="Riano-Pachon D.M."/>
            <person name="Roberts A.W."/>
            <person name="Sato Y."/>
            <person name="Scheller H.V."/>
            <person name="Schulz B."/>
            <person name="Schulz C."/>
            <person name="Shakirov E.V."/>
            <person name="Shibagaki N."/>
            <person name="Shinohara N."/>
            <person name="Shippen D.E."/>
            <person name="Soerensen I."/>
            <person name="Sotooka R."/>
            <person name="Sugimoto N."/>
            <person name="Sugita M."/>
            <person name="Sumikawa N."/>
            <person name="Tanurdzic M."/>
            <person name="Theissen G."/>
            <person name="Ulvskov P."/>
            <person name="Wakazuki S."/>
            <person name="Weng J.K."/>
            <person name="Willats W.W."/>
            <person name="Wipf D."/>
            <person name="Wolf P.G."/>
            <person name="Yang L."/>
            <person name="Zimmer A.D."/>
            <person name="Zhu Q."/>
            <person name="Mitros T."/>
            <person name="Hellsten U."/>
            <person name="Loque D."/>
            <person name="Otillar R."/>
            <person name="Salamov A."/>
            <person name="Schmutz J."/>
            <person name="Shapiro H."/>
            <person name="Lindquist E."/>
            <person name="Lucas S."/>
            <person name="Rokhsar D."/>
            <person name="Grigoriev I.V."/>
        </authorList>
    </citation>
    <scope>NUCLEOTIDE SEQUENCE [LARGE SCALE GENOMIC DNA]</scope>
</reference>
<dbReference type="Proteomes" id="UP000001514">
    <property type="component" value="Unassembled WGS sequence"/>
</dbReference>
<gene>
    <name evidence="11" type="ORF">SELMODRAFT_110641</name>
</gene>
<dbReference type="Pfam" id="PF00190">
    <property type="entry name" value="Cupin_1"/>
    <property type="match status" value="1"/>
</dbReference>
<evidence type="ECO:0000313" key="12">
    <source>
        <dbReference type="Proteomes" id="UP000001514"/>
    </source>
</evidence>
<feature type="domain" description="Cupin type-1" evidence="10">
    <location>
        <begin position="8"/>
        <end position="152"/>
    </location>
</feature>
<name>D8S7P0_SELML</name>
<evidence type="ECO:0000256" key="3">
    <source>
        <dbReference type="ARBA" id="ARBA00022523"/>
    </source>
</evidence>
<evidence type="ECO:0000256" key="2">
    <source>
        <dbReference type="ARBA" id="ARBA00007456"/>
    </source>
</evidence>
<keyword evidence="12" id="KW-1185">Reference proteome</keyword>
<dbReference type="KEGG" id="smo:SELMODRAFT_110641"/>
<feature type="non-terminal residue" evidence="11">
    <location>
        <position position="1"/>
    </location>
</feature>
<keyword evidence="6 7" id="KW-0464">Manganese</keyword>
<dbReference type="SMART" id="SM00835">
    <property type="entry name" value="Cupin_1"/>
    <property type="match status" value="1"/>
</dbReference>
<feature type="binding site" evidence="8">
    <location>
        <position position="53"/>
    </location>
    <ligand>
        <name>Mn(2+)</name>
        <dbReference type="ChEBI" id="CHEBI:29035"/>
    </ligand>
</feature>
<keyword evidence="3 9" id="KW-0052">Apoplast</keyword>
<feature type="binding site" evidence="8">
    <location>
        <position position="99"/>
    </location>
    <ligand>
        <name>Mn(2+)</name>
        <dbReference type="ChEBI" id="CHEBI:29035"/>
    </ligand>
</feature>
<dbReference type="AlphaFoldDB" id="D8S7P0"/>
<evidence type="ECO:0000259" key="10">
    <source>
        <dbReference type="SMART" id="SM00835"/>
    </source>
</evidence>
<protein>
    <recommendedName>
        <fullName evidence="9">Germin-like protein</fullName>
    </recommendedName>
</protein>
<dbReference type="HOGENOM" id="CLU_015790_0_3_1"/>
<dbReference type="InterPro" id="IPR014710">
    <property type="entry name" value="RmlC-like_jellyroll"/>
</dbReference>